<organism evidence="1 2">
    <name type="scientific">Smallanthus sonchifolius</name>
    <dbReference type="NCBI Taxonomy" id="185202"/>
    <lineage>
        <taxon>Eukaryota</taxon>
        <taxon>Viridiplantae</taxon>
        <taxon>Streptophyta</taxon>
        <taxon>Embryophyta</taxon>
        <taxon>Tracheophyta</taxon>
        <taxon>Spermatophyta</taxon>
        <taxon>Magnoliopsida</taxon>
        <taxon>eudicotyledons</taxon>
        <taxon>Gunneridae</taxon>
        <taxon>Pentapetalae</taxon>
        <taxon>asterids</taxon>
        <taxon>campanulids</taxon>
        <taxon>Asterales</taxon>
        <taxon>Asteraceae</taxon>
        <taxon>Asteroideae</taxon>
        <taxon>Heliantheae alliance</taxon>
        <taxon>Millerieae</taxon>
        <taxon>Smallanthus</taxon>
    </lineage>
</organism>
<name>A0ACB9HDM6_9ASTR</name>
<proteinExistence type="predicted"/>
<accession>A0ACB9HDM6</accession>
<reference evidence="2" key="1">
    <citation type="journal article" date="2022" name="Mol. Ecol. Resour.">
        <title>The genomes of chicory, endive, great burdock and yacon provide insights into Asteraceae palaeo-polyploidization history and plant inulin production.</title>
        <authorList>
            <person name="Fan W."/>
            <person name="Wang S."/>
            <person name="Wang H."/>
            <person name="Wang A."/>
            <person name="Jiang F."/>
            <person name="Liu H."/>
            <person name="Zhao H."/>
            <person name="Xu D."/>
            <person name="Zhang Y."/>
        </authorList>
    </citation>
    <scope>NUCLEOTIDE SEQUENCE [LARGE SCALE GENOMIC DNA]</scope>
    <source>
        <strain evidence="2">cv. Yunnan</strain>
    </source>
</reference>
<reference evidence="1 2" key="2">
    <citation type="journal article" date="2022" name="Mol. Ecol. Resour.">
        <title>The genomes of chicory, endive, great burdock and yacon provide insights into Asteraceae paleo-polyploidization history and plant inulin production.</title>
        <authorList>
            <person name="Fan W."/>
            <person name="Wang S."/>
            <person name="Wang H."/>
            <person name="Wang A."/>
            <person name="Jiang F."/>
            <person name="Liu H."/>
            <person name="Zhao H."/>
            <person name="Xu D."/>
            <person name="Zhang Y."/>
        </authorList>
    </citation>
    <scope>NUCLEOTIDE SEQUENCE [LARGE SCALE GENOMIC DNA]</scope>
    <source>
        <strain evidence="2">cv. Yunnan</strain>
        <tissue evidence="1">Leaves</tissue>
    </source>
</reference>
<gene>
    <name evidence="1" type="ORF">L1987_36231</name>
</gene>
<dbReference type="EMBL" id="CM042029">
    <property type="protein sequence ID" value="KAI3793611.1"/>
    <property type="molecule type" value="Genomic_DNA"/>
</dbReference>
<evidence type="ECO:0000313" key="1">
    <source>
        <dbReference type="EMBL" id="KAI3793611.1"/>
    </source>
</evidence>
<sequence>MVSLRKGSKVWVEDRDTAWVAGEVTGFTGKHVQVLTESRKQKDDSKKEASEKKPADAGSAKNSDGGPVTVVLKIDLHCDGCAKKIKKSISQFEGVESVKADTAGNKLTVTGKVDPTRIKERVEFKTKKKAEILSPLPKKDVGGGEEKKQSPPEKKPDDKKSDDKNPKEPQSTTVVLKIPLHCDGCIHKIKRVISKVDGVESVMPDSGKDLVTVKGTMDVKELIPHLKEKLKRKVDIAPPKKEDEKKAGGGDTKEDKKADGGDVKAAGGGGDQDKNKGIEVVNKFEYHGQNPHTYTMQMYNPNYYNQDYGVSTSSNNGYVYEGYNHGYAMENSQHAPSLGPPPPMYLDDPRVYQHTGMFSDENPNACTVM</sequence>
<comment type="caution">
    <text evidence="1">The sequence shown here is derived from an EMBL/GenBank/DDBJ whole genome shotgun (WGS) entry which is preliminary data.</text>
</comment>
<evidence type="ECO:0000313" key="2">
    <source>
        <dbReference type="Proteomes" id="UP001056120"/>
    </source>
</evidence>
<protein>
    <submittedName>
        <fullName evidence="1">Uncharacterized protein</fullName>
    </submittedName>
</protein>
<keyword evidence="2" id="KW-1185">Reference proteome</keyword>
<dbReference type="Proteomes" id="UP001056120">
    <property type="component" value="Linkage Group LG12"/>
</dbReference>